<protein>
    <recommendedName>
        <fullName evidence="1">Probable queuosine precursor transporter</fullName>
        <shortName evidence="1">Q precursor transporter</shortName>
    </recommendedName>
</protein>
<gene>
    <name evidence="2" type="ORF">ACFSR2_13295</name>
</gene>
<dbReference type="PANTHER" id="PTHR34300:SF2">
    <property type="entry name" value="QUEUOSINE PRECURSOR TRANSPORTER-RELATED"/>
    <property type="match status" value="1"/>
</dbReference>
<keyword evidence="1" id="KW-1003">Cell membrane</keyword>
<comment type="function">
    <text evidence="1">Involved in the import of queuosine (Q) precursors, required for Q precursor salvage.</text>
</comment>
<accession>A0ABW5J936</accession>
<dbReference type="HAMAP" id="MF_02088">
    <property type="entry name" value="Q_prec_transport"/>
    <property type="match status" value="1"/>
</dbReference>
<feature type="transmembrane region" description="Helical" evidence="1">
    <location>
        <begin position="138"/>
        <end position="156"/>
    </location>
</feature>
<feature type="transmembrane region" description="Helical" evidence="1">
    <location>
        <begin position="57"/>
        <end position="78"/>
    </location>
</feature>
<dbReference type="PANTHER" id="PTHR34300">
    <property type="entry name" value="QUEUOSINE PRECURSOR TRANSPORTER-RELATED"/>
    <property type="match status" value="1"/>
</dbReference>
<organism evidence="2 3">
    <name type="scientific">Emticicia soli</name>
    <dbReference type="NCBI Taxonomy" id="2027878"/>
    <lineage>
        <taxon>Bacteria</taxon>
        <taxon>Pseudomonadati</taxon>
        <taxon>Bacteroidota</taxon>
        <taxon>Cytophagia</taxon>
        <taxon>Cytophagales</taxon>
        <taxon>Leadbetterellaceae</taxon>
        <taxon>Emticicia</taxon>
    </lineage>
</organism>
<dbReference type="Proteomes" id="UP001597510">
    <property type="component" value="Unassembled WGS sequence"/>
</dbReference>
<dbReference type="EMBL" id="JBHULC010000011">
    <property type="protein sequence ID" value="MFD2521867.1"/>
    <property type="molecule type" value="Genomic_DNA"/>
</dbReference>
<feature type="transmembrane region" description="Helical" evidence="1">
    <location>
        <begin position="177"/>
        <end position="204"/>
    </location>
</feature>
<feature type="transmembrane region" description="Helical" evidence="1">
    <location>
        <begin position="12"/>
        <end position="37"/>
    </location>
</feature>
<comment type="similarity">
    <text evidence="1">Belongs to the vitamin uptake transporter (VUT/ECF) (TC 2.A.88) family. Q precursor transporter subfamily.</text>
</comment>
<evidence type="ECO:0000313" key="2">
    <source>
        <dbReference type="EMBL" id="MFD2521867.1"/>
    </source>
</evidence>
<reference evidence="3" key="1">
    <citation type="journal article" date="2019" name="Int. J. Syst. Evol. Microbiol.">
        <title>The Global Catalogue of Microorganisms (GCM) 10K type strain sequencing project: providing services to taxonomists for standard genome sequencing and annotation.</title>
        <authorList>
            <consortium name="The Broad Institute Genomics Platform"/>
            <consortium name="The Broad Institute Genome Sequencing Center for Infectious Disease"/>
            <person name="Wu L."/>
            <person name="Ma J."/>
        </authorList>
    </citation>
    <scope>NUCLEOTIDE SEQUENCE [LARGE SCALE GENOMIC DNA]</scope>
    <source>
        <strain evidence="3">KCTC 52344</strain>
    </source>
</reference>
<evidence type="ECO:0000256" key="1">
    <source>
        <dbReference type="HAMAP-Rule" id="MF_02088"/>
    </source>
</evidence>
<keyword evidence="3" id="KW-1185">Reference proteome</keyword>
<feature type="transmembrane region" description="Helical" evidence="1">
    <location>
        <begin position="90"/>
        <end position="118"/>
    </location>
</feature>
<feature type="transmembrane region" description="Helical" evidence="1">
    <location>
        <begin position="220"/>
        <end position="237"/>
    </location>
</feature>
<dbReference type="RefSeq" id="WP_340236142.1">
    <property type="nucleotide sequence ID" value="NZ_JBBEWC010000005.1"/>
</dbReference>
<keyword evidence="1" id="KW-1133">Transmembrane helix</keyword>
<dbReference type="Pfam" id="PF02592">
    <property type="entry name" value="Vut_1"/>
    <property type="match status" value="1"/>
</dbReference>
<keyword evidence="1" id="KW-0472">Membrane</keyword>
<dbReference type="InterPro" id="IPR003744">
    <property type="entry name" value="YhhQ"/>
</dbReference>
<evidence type="ECO:0000313" key="3">
    <source>
        <dbReference type="Proteomes" id="UP001597510"/>
    </source>
</evidence>
<name>A0ABW5J936_9BACT</name>
<comment type="subcellular location">
    <subcellularLocation>
        <location evidence="1">Cell membrane</location>
        <topology evidence="1">Multi-pass membrane protein</topology>
    </subcellularLocation>
</comment>
<keyword evidence="1" id="KW-0813">Transport</keyword>
<proteinExistence type="inferred from homology"/>
<keyword evidence="1" id="KW-0812">Transmembrane</keyword>
<comment type="caution">
    <text evidence="2">The sequence shown here is derived from an EMBL/GenBank/DDBJ whole genome shotgun (WGS) entry which is preliminary data.</text>
</comment>
<dbReference type="NCBIfam" id="TIGR00697">
    <property type="entry name" value="queuosine precursor transporter"/>
    <property type="match status" value="1"/>
</dbReference>
<sequence>MANTESINSKKQTLYIILCGIFLTNAVVAEIIGSKIFSVEQTLGIAPMQLPLFGQKFDFNMSAGVLNWPFVFITSDIINEYFGKSGVRKISYLTAILIAYAFIIIYLSTIVMPAEFWVNHNNKDLSGNPLNINDAYKIIFRQGLGIILGSITAFLVGQILDATVFHWLRRYTNNKMIWLRATGSTVVSQLIDSYVVVFIAFYVFNNWTLTEVFTTGTNNYIYKFAVAVLLTPVIYLAHNLIDKYLGKEHAHKIIDEATFTPM</sequence>